<accession>A0A4Y7NL19</accession>
<sequence>MHHRTKHIEVKHYYVRGAQQKGEVKIVYLETENQLGDGLTKGLHRPRFEKLWGRFRITKLESAQLLHVNNFFLVSKRTKRLWIRKPLGSPIAKSKLFRIPQKPNLPEDEKSEIKRLYDNYKNEMKSLRLYFFDQSLKQAYSGEVAQVKCRLEEEEHHKLMMENQEQNLKIDMLRKRRLDKEVKQTREEILSSLIVEEKEKVTLANQLEFFLDHQKKLPFIDPANIEREIETALSNAVDLNYAIDLDGYMYKGNQNEKSRITDNQLEKLSSNS</sequence>
<evidence type="ECO:0000256" key="7">
    <source>
        <dbReference type="ARBA" id="ARBA00035138"/>
    </source>
</evidence>
<evidence type="ECO:0000313" key="9">
    <source>
        <dbReference type="EMBL" id="SVE93941.1"/>
    </source>
</evidence>
<dbReference type="EMBL" id="LR024322">
    <property type="protein sequence ID" value="SVE93941.1"/>
    <property type="molecule type" value="mRNA"/>
</dbReference>
<protein>
    <recommendedName>
        <fullName evidence="7">Small ribosomal subunit protein mS26</fullName>
    </recommendedName>
    <alternativeName>
        <fullName evidence="8">28S ribosomal protein S26, mitochondrial</fullName>
    </alternativeName>
</protein>
<dbReference type="AlphaFoldDB" id="A0A4Y7NL19"/>
<evidence type="ECO:0000256" key="8">
    <source>
        <dbReference type="ARBA" id="ARBA00035344"/>
    </source>
</evidence>
<dbReference type="GO" id="GO:0005763">
    <property type="term" value="C:mitochondrial small ribosomal subunit"/>
    <property type="evidence" value="ECO:0007669"/>
    <property type="project" value="InterPro"/>
</dbReference>
<comment type="subcellular location">
    <subcellularLocation>
        <location evidence="1">Mitochondrion</location>
    </subcellularLocation>
</comment>
<keyword evidence="5" id="KW-0496">Mitochondrion</keyword>
<gene>
    <name evidence="9" type="primary">EOG090X0FQ9</name>
</gene>
<dbReference type="PANTHER" id="PTHR21035:SF2">
    <property type="entry name" value="SMALL RIBOSOMAL SUBUNIT PROTEIN MS26"/>
    <property type="match status" value="1"/>
</dbReference>
<evidence type="ECO:0000256" key="4">
    <source>
        <dbReference type="ARBA" id="ARBA00022980"/>
    </source>
</evidence>
<evidence type="ECO:0000256" key="6">
    <source>
        <dbReference type="ARBA" id="ARBA00023274"/>
    </source>
</evidence>
<evidence type="ECO:0000256" key="5">
    <source>
        <dbReference type="ARBA" id="ARBA00023128"/>
    </source>
</evidence>
<name>A0A4Y7NL19_9CRUS</name>
<reference evidence="9" key="1">
    <citation type="submission" date="2018-08" db="EMBL/GenBank/DDBJ databases">
        <authorList>
            <person name="Cornetti L."/>
        </authorList>
    </citation>
    <scope>NUCLEOTIDE SEQUENCE</scope>
    <source>
        <strain evidence="9">BE-ASS</strain>
    </source>
</reference>
<organism evidence="9">
    <name type="scientific">Scapholeberis mucronata</name>
    <dbReference type="NCBI Taxonomy" id="202097"/>
    <lineage>
        <taxon>Eukaryota</taxon>
        <taxon>Metazoa</taxon>
        <taxon>Ecdysozoa</taxon>
        <taxon>Arthropoda</taxon>
        <taxon>Crustacea</taxon>
        <taxon>Branchiopoda</taxon>
        <taxon>Diplostraca</taxon>
        <taxon>Cladocera</taxon>
        <taxon>Anomopoda</taxon>
        <taxon>Daphniidae</taxon>
        <taxon>Scapholeberis</taxon>
    </lineage>
</organism>
<dbReference type="Pfam" id="PF14943">
    <property type="entry name" value="MRP-S26"/>
    <property type="match status" value="1"/>
</dbReference>
<evidence type="ECO:0000256" key="1">
    <source>
        <dbReference type="ARBA" id="ARBA00004173"/>
    </source>
</evidence>
<keyword evidence="6" id="KW-0687">Ribonucleoprotein</keyword>
<proteinExistence type="evidence at transcript level"/>
<dbReference type="PANTHER" id="PTHR21035">
    <property type="entry name" value="28S RIBOSOMAL PROTEIN S26, MITOCHONDRIAL"/>
    <property type="match status" value="1"/>
</dbReference>
<comment type="similarity">
    <text evidence="2">Belongs to the mitochondrion-specific ribosomal protein mS26 family.</text>
</comment>
<keyword evidence="3" id="KW-0809">Transit peptide</keyword>
<dbReference type="InterPro" id="IPR026140">
    <property type="entry name" value="Ribosomal_mS26"/>
</dbReference>
<keyword evidence="4" id="KW-0689">Ribosomal protein</keyword>
<evidence type="ECO:0000256" key="3">
    <source>
        <dbReference type="ARBA" id="ARBA00022946"/>
    </source>
</evidence>
<evidence type="ECO:0000256" key="2">
    <source>
        <dbReference type="ARBA" id="ARBA00009672"/>
    </source>
</evidence>